<dbReference type="InterPro" id="IPR038763">
    <property type="entry name" value="DHH_sf"/>
</dbReference>
<dbReference type="PANTHER" id="PTHR42146:SF1">
    <property type="entry name" value="OLIGORIBONUCLEASE NRNB"/>
    <property type="match status" value="1"/>
</dbReference>
<keyword evidence="2" id="KW-0378">Hydrolase</keyword>
<dbReference type="Gene3D" id="3.10.310.30">
    <property type="match status" value="1"/>
</dbReference>
<dbReference type="InterPro" id="IPR058608">
    <property type="entry name" value="NrnB_C"/>
</dbReference>
<evidence type="ECO:0000259" key="1">
    <source>
        <dbReference type="Pfam" id="PF26386"/>
    </source>
</evidence>
<reference evidence="2 3" key="1">
    <citation type="submission" date="2014-04" db="EMBL/GenBank/DDBJ databases">
        <title>Draft genome sequence of Bacillus azotoformans MEV2011, a (co-) denitrifying strain unable to grow in the presence of oxygen.</title>
        <authorList>
            <person name="Nielsen M."/>
            <person name="Schreiber L."/>
            <person name="Finster K."/>
            <person name="Schramm A."/>
        </authorList>
    </citation>
    <scope>NUCLEOTIDE SEQUENCE [LARGE SCALE GENOMIC DNA]</scope>
    <source>
        <strain evidence="2 3">MEV2011</strain>
    </source>
</reference>
<comment type="caution">
    <text evidence="2">The sequence shown here is derived from an EMBL/GenBank/DDBJ whole genome shotgun (WGS) entry which is preliminary data.</text>
</comment>
<dbReference type="Proteomes" id="UP000027936">
    <property type="component" value="Unassembled WGS sequence"/>
</dbReference>
<dbReference type="Pfam" id="PF26386">
    <property type="entry name" value="NrnB_C"/>
    <property type="match status" value="1"/>
</dbReference>
<dbReference type="EMBL" id="JJRY01000035">
    <property type="protein sequence ID" value="KEF36111.1"/>
    <property type="molecule type" value="Genomic_DNA"/>
</dbReference>
<dbReference type="AlphaFoldDB" id="A0A072NF23"/>
<organism evidence="2 3">
    <name type="scientific">Schinkia azotoformans MEV2011</name>
    <dbReference type="NCBI Taxonomy" id="1348973"/>
    <lineage>
        <taxon>Bacteria</taxon>
        <taxon>Bacillati</taxon>
        <taxon>Bacillota</taxon>
        <taxon>Bacilli</taxon>
        <taxon>Bacillales</taxon>
        <taxon>Bacillaceae</taxon>
        <taxon>Calidifontibacillus/Schinkia group</taxon>
        <taxon>Schinkia</taxon>
    </lineage>
</organism>
<protein>
    <submittedName>
        <fullName evidence="2">Putative DHD superfamily phosphohydrolase</fullName>
    </submittedName>
</protein>
<dbReference type="PATRIC" id="fig|1348973.3.peg.4579"/>
<proteinExistence type="predicted"/>
<accession>A0A072NF23</accession>
<sequence>MYKLLTHNDLDGVSCGILAKLSFGDEVNIRYNSNASLDREVESFLISEDKDTFLLVTDLSVNDQNEKGLELFYQGGGKVQLIDHHKTALHLNTYKWGYVAVENDEGKLNSATSLFYEYLISKNLLQRSEVLHEFVELVRQYDTWEWEKNDNQLARRLNALFYLLSIEEFEEKMIHRLHTSGHFYFDDFEKKILDMEDDKIVRYIRRKRRELVQTEIGGYFAGIVYAESYHSELGNELAKDNPHLDYIAILNMGGKKLGFRTIHNHVDVSEVARKFGGGGHAKASGCPLTADTYKKFVTNTFPLESLRVDARENRFNLKESPLGSLYKDRNDDVFFIYPESDKNWVIERNKTKIKQTFNSFAEAEKYIKRKHEAWLVKDDDFVSFLMDVIRHGRKNQ</sequence>
<dbReference type="PANTHER" id="PTHR42146">
    <property type="entry name" value="3',5'-CYCLIC-NUCLEOTIDE PHOSPHODIESTERASE"/>
    <property type="match status" value="1"/>
</dbReference>
<dbReference type="OrthoDB" id="2035301at2"/>
<dbReference type="RefSeq" id="WP_035198836.1">
    <property type="nucleotide sequence ID" value="NZ_JJRY01000035.1"/>
</dbReference>
<gene>
    <name evidence="2" type="ORF">M670_04708</name>
</gene>
<evidence type="ECO:0000313" key="2">
    <source>
        <dbReference type="EMBL" id="KEF36111.1"/>
    </source>
</evidence>
<feature type="domain" description="Oligoribonuclease NrnB C-terminal" evidence="1">
    <location>
        <begin position="323"/>
        <end position="393"/>
    </location>
</feature>
<dbReference type="SUPFAM" id="SSF64182">
    <property type="entry name" value="DHH phosphoesterases"/>
    <property type="match status" value="1"/>
</dbReference>
<dbReference type="InterPro" id="IPR052968">
    <property type="entry name" value="Nucleotide_metab_enz"/>
</dbReference>
<dbReference type="GO" id="GO:0016787">
    <property type="term" value="F:hydrolase activity"/>
    <property type="evidence" value="ECO:0007669"/>
    <property type="project" value="UniProtKB-KW"/>
</dbReference>
<name>A0A072NF23_SCHAZ</name>
<evidence type="ECO:0000313" key="3">
    <source>
        <dbReference type="Proteomes" id="UP000027936"/>
    </source>
</evidence>